<evidence type="ECO:0000256" key="1">
    <source>
        <dbReference type="SAM" id="Phobius"/>
    </source>
</evidence>
<keyword evidence="1" id="KW-1133">Transmembrane helix</keyword>
<feature type="transmembrane region" description="Helical" evidence="1">
    <location>
        <begin position="7"/>
        <end position="29"/>
    </location>
</feature>
<proteinExistence type="predicted"/>
<gene>
    <name evidence="2" type="ORF">NCTC12967_02490</name>
</gene>
<evidence type="ECO:0000313" key="3">
    <source>
        <dbReference type="Proteomes" id="UP000273044"/>
    </source>
</evidence>
<keyword evidence="3" id="KW-1185">Reference proteome</keyword>
<sequence length="70" mass="7533">MLSYGHLALIAEIVAVAAGIGRTVAPALFLLATRVWELISVVLLAVTLVILNVVESRALPRTLRRHSDTT</sequence>
<dbReference type="EMBL" id="LR134406">
    <property type="protein sequence ID" value="VEH71173.1"/>
    <property type="molecule type" value="Genomic_DNA"/>
</dbReference>
<dbReference type="Proteomes" id="UP000273044">
    <property type="component" value="Chromosome"/>
</dbReference>
<name>A0A3S4UW14_9ACTN</name>
<evidence type="ECO:0000313" key="2">
    <source>
        <dbReference type="EMBL" id="VEH71173.1"/>
    </source>
</evidence>
<accession>A0A3S4UW14</accession>
<dbReference type="RefSeq" id="WP_061788033.1">
    <property type="nucleotide sequence ID" value="NZ_LR134406.1"/>
</dbReference>
<keyword evidence="1" id="KW-0812">Transmembrane</keyword>
<keyword evidence="1" id="KW-0472">Membrane</keyword>
<feature type="transmembrane region" description="Helical" evidence="1">
    <location>
        <begin position="35"/>
        <end position="54"/>
    </location>
</feature>
<reference evidence="2 3" key="1">
    <citation type="submission" date="2018-12" db="EMBL/GenBank/DDBJ databases">
        <authorList>
            <consortium name="Pathogen Informatics"/>
        </authorList>
    </citation>
    <scope>NUCLEOTIDE SEQUENCE [LARGE SCALE GENOMIC DNA]</scope>
    <source>
        <strain evidence="2 3">NCTC12967</strain>
    </source>
</reference>
<organism evidence="2 3">
    <name type="scientific">Arachnia propionica</name>
    <dbReference type="NCBI Taxonomy" id="1750"/>
    <lineage>
        <taxon>Bacteria</taxon>
        <taxon>Bacillati</taxon>
        <taxon>Actinomycetota</taxon>
        <taxon>Actinomycetes</taxon>
        <taxon>Propionibacteriales</taxon>
        <taxon>Propionibacteriaceae</taxon>
        <taxon>Arachnia</taxon>
    </lineage>
</organism>
<dbReference type="GeneID" id="64407923"/>
<protein>
    <submittedName>
        <fullName evidence="2">Uncharacterized protein</fullName>
    </submittedName>
</protein>
<dbReference type="AlphaFoldDB" id="A0A3S4UW14"/>